<keyword evidence="7" id="KW-1185">Reference proteome</keyword>
<dbReference type="GO" id="GO:0003700">
    <property type="term" value="F:DNA-binding transcription factor activity"/>
    <property type="evidence" value="ECO:0007669"/>
    <property type="project" value="InterPro"/>
</dbReference>
<sequence>MENELDAAEAKRLLALFGEPSQVTWTLPEQIADKLAEDIIRGVFAPGQPLMETMLAETHFHVSRGPVREALRILEREGLVENRPRRGAIVTKLSPLDVKEIFDVRAVLYGFVSAQLARQHSAEAVGLLNRGTASLLEAFEQRNVDDFLHTLYRLSMYLAEAAGNSRARKIIFSHGRQTLSTTRRVMQERENCSIWISNWKNLIKAIEANDAIQAEQAGRALVNAVYEGTVKILEASANASEAENPVFRRTRRKAPAKTEGTRAQSHGKAAAAF</sequence>
<evidence type="ECO:0000313" key="6">
    <source>
        <dbReference type="EMBL" id="TCT09577.1"/>
    </source>
</evidence>
<dbReference type="GO" id="GO:0003677">
    <property type="term" value="F:DNA binding"/>
    <property type="evidence" value="ECO:0007669"/>
    <property type="project" value="UniProtKB-KW"/>
</dbReference>
<dbReference type="InterPro" id="IPR000524">
    <property type="entry name" value="Tscrpt_reg_HTH_GntR"/>
</dbReference>
<dbReference type="InterPro" id="IPR008920">
    <property type="entry name" value="TF_FadR/GntR_C"/>
</dbReference>
<dbReference type="AlphaFoldDB" id="A0A4R3MC71"/>
<comment type="caution">
    <text evidence="6">The sequence shown here is derived from an EMBL/GenBank/DDBJ whole genome shotgun (WGS) entry which is preliminary data.</text>
</comment>
<keyword evidence="1" id="KW-0805">Transcription regulation</keyword>
<evidence type="ECO:0000256" key="3">
    <source>
        <dbReference type="ARBA" id="ARBA00023163"/>
    </source>
</evidence>
<accession>A0A4R3MC71</accession>
<dbReference type="Pfam" id="PF07729">
    <property type="entry name" value="FCD"/>
    <property type="match status" value="1"/>
</dbReference>
<dbReference type="InterPro" id="IPR011711">
    <property type="entry name" value="GntR_C"/>
</dbReference>
<name>A0A4R3MC71_9BURK</name>
<dbReference type="SMART" id="SM00345">
    <property type="entry name" value="HTH_GNTR"/>
    <property type="match status" value="1"/>
</dbReference>
<proteinExistence type="predicted"/>
<dbReference type="RefSeq" id="WP_165930921.1">
    <property type="nucleotide sequence ID" value="NZ_SMAJ01000003.1"/>
</dbReference>
<evidence type="ECO:0000256" key="4">
    <source>
        <dbReference type="SAM" id="MobiDB-lite"/>
    </source>
</evidence>
<dbReference type="Proteomes" id="UP000295525">
    <property type="component" value="Unassembled WGS sequence"/>
</dbReference>
<dbReference type="CDD" id="cd07377">
    <property type="entry name" value="WHTH_GntR"/>
    <property type="match status" value="1"/>
</dbReference>
<dbReference type="EMBL" id="SMAJ01000003">
    <property type="protein sequence ID" value="TCT09577.1"/>
    <property type="molecule type" value="Genomic_DNA"/>
</dbReference>
<feature type="domain" description="HTH gntR-type" evidence="5">
    <location>
        <begin position="25"/>
        <end position="93"/>
    </location>
</feature>
<dbReference type="PROSITE" id="PS50949">
    <property type="entry name" value="HTH_GNTR"/>
    <property type="match status" value="1"/>
</dbReference>
<reference evidence="6 7" key="1">
    <citation type="submission" date="2019-03" db="EMBL/GenBank/DDBJ databases">
        <title>Genomic Encyclopedia of Type Strains, Phase IV (KMG-IV): sequencing the most valuable type-strain genomes for metagenomic binning, comparative biology and taxonomic classification.</title>
        <authorList>
            <person name="Goeker M."/>
        </authorList>
    </citation>
    <scope>NUCLEOTIDE SEQUENCE [LARGE SCALE GENOMIC DNA]</scope>
    <source>
        <strain evidence="6 7">DSM 24591</strain>
    </source>
</reference>
<organism evidence="6 7">
    <name type="scientific">Paralcaligenes ureilyticus</name>
    <dbReference type="NCBI Taxonomy" id="627131"/>
    <lineage>
        <taxon>Bacteria</taxon>
        <taxon>Pseudomonadati</taxon>
        <taxon>Pseudomonadota</taxon>
        <taxon>Betaproteobacteria</taxon>
        <taxon>Burkholderiales</taxon>
        <taxon>Alcaligenaceae</taxon>
        <taxon>Paralcaligenes</taxon>
    </lineage>
</organism>
<dbReference type="PANTHER" id="PTHR43537:SF24">
    <property type="entry name" value="GLUCONATE OPERON TRANSCRIPTIONAL REPRESSOR"/>
    <property type="match status" value="1"/>
</dbReference>
<keyword evidence="3" id="KW-0804">Transcription</keyword>
<dbReference type="Gene3D" id="1.10.10.10">
    <property type="entry name" value="Winged helix-like DNA-binding domain superfamily/Winged helix DNA-binding domain"/>
    <property type="match status" value="1"/>
</dbReference>
<keyword evidence="2" id="KW-0238">DNA-binding</keyword>
<protein>
    <submittedName>
        <fullName evidence="6">GntR family transcriptional regulator</fullName>
    </submittedName>
</protein>
<dbReference type="Gene3D" id="1.20.120.530">
    <property type="entry name" value="GntR ligand-binding domain-like"/>
    <property type="match status" value="1"/>
</dbReference>
<evidence type="ECO:0000256" key="2">
    <source>
        <dbReference type="ARBA" id="ARBA00023125"/>
    </source>
</evidence>
<dbReference type="SMART" id="SM00895">
    <property type="entry name" value="FCD"/>
    <property type="match status" value="1"/>
</dbReference>
<dbReference type="SUPFAM" id="SSF48008">
    <property type="entry name" value="GntR ligand-binding domain-like"/>
    <property type="match status" value="1"/>
</dbReference>
<evidence type="ECO:0000313" key="7">
    <source>
        <dbReference type="Proteomes" id="UP000295525"/>
    </source>
</evidence>
<dbReference type="SUPFAM" id="SSF46785">
    <property type="entry name" value="Winged helix' DNA-binding domain"/>
    <property type="match status" value="1"/>
</dbReference>
<dbReference type="InterPro" id="IPR036388">
    <property type="entry name" value="WH-like_DNA-bd_sf"/>
</dbReference>
<evidence type="ECO:0000256" key="1">
    <source>
        <dbReference type="ARBA" id="ARBA00023015"/>
    </source>
</evidence>
<feature type="region of interest" description="Disordered" evidence="4">
    <location>
        <begin position="243"/>
        <end position="273"/>
    </location>
</feature>
<evidence type="ECO:0000259" key="5">
    <source>
        <dbReference type="PROSITE" id="PS50949"/>
    </source>
</evidence>
<dbReference type="InterPro" id="IPR036390">
    <property type="entry name" value="WH_DNA-bd_sf"/>
</dbReference>
<dbReference type="PANTHER" id="PTHR43537">
    <property type="entry name" value="TRANSCRIPTIONAL REGULATOR, GNTR FAMILY"/>
    <property type="match status" value="1"/>
</dbReference>
<dbReference type="Pfam" id="PF00392">
    <property type="entry name" value="GntR"/>
    <property type="match status" value="1"/>
</dbReference>
<gene>
    <name evidence="6" type="ORF">EDC26_103196</name>
</gene>